<dbReference type="Proteomes" id="UP000664859">
    <property type="component" value="Unassembled WGS sequence"/>
</dbReference>
<name>A0A836CN82_9STRA</name>
<comment type="caution">
    <text evidence="1">The sequence shown here is derived from an EMBL/GenBank/DDBJ whole genome shotgun (WGS) entry which is preliminary data.</text>
</comment>
<sequence>MGIMDWLSGAKSQPQAAKFIRLGGSEDAPVVGARCVIAAGLPGGEVTTLRNLLSYETHPVLLLSRHMLDMTLQEALEDCQKLAQEPPVSAADAVELDCPVVLISGYGNTEVTQLIRNYKEVTDMRPAFAKVVPNAMGKNLGRLFGEIGNDHRERQAQQRVQQQQQQQ</sequence>
<keyword evidence="2" id="KW-1185">Reference proteome</keyword>
<evidence type="ECO:0000313" key="1">
    <source>
        <dbReference type="EMBL" id="KAG5192760.1"/>
    </source>
</evidence>
<dbReference type="Pfam" id="PF12646">
    <property type="entry name" value="DUF3783"/>
    <property type="match status" value="1"/>
</dbReference>
<dbReference type="EMBL" id="JAFCMP010000002">
    <property type="protein sequence ID" value="KAG5192760.1"/>
    <property type="molecule type" value="Genomic_DNA"/>
</dbReference>
<dbReference type="AlphaFoldDB" id="A0A836CN82"/>
<gene>
    <name evidence="1" type="ORF">JKP88DRAFT_216850</name>
</gene>
<protein>
    <submittedName>
        <fullName evidence="1">Uncharacterized protein</fullName>
    </submittedName>
</protein>
<reference evidence="1" key="1">
    <citation type="submission" date="2021-02" db="EMBL/GenBank/DDBJ databases">
        <title>First Annotated Genome of the Yellow-green Alga Tribonema minus.</title>
        <authorList>
            <person name="Mahan K.M."/>
        </authorList>
    </citation>
    <scope>NUCLEOTIDE SEQUENCE</scope>
    <source>
        <strain evidence="1">UTEX B ZZ1240</strain>
    </source>
</reference>
<dbReference type="InterPro" id="IPR016621">
    <property type="entry name" value="UCP014543"/>
</dbReference>
<evidence type="ECO:0000313" key="2">
    <source>
        <dbReference type="Proteomes" id="UP000664859"/>
    </source>
</evidence>
<accession>A0A836CN82</accession>
<proteinExistence type="predicted"/>
<organism evidence="1 2">
    <name type="scientific">Tribonema minus</name>
    <dbReference type="NCBI Taxonomy" id="303371"/>
    <lineage>
        <taxon>Eukaryota</taxon>
        <taxon>Sar</taxon>
        <taxon>Stramenopiles</taxon>
        <taxon>Ochrophyta</taxon>
        <taxon>PX clade</taxon>
        <taxon>Xanthophyceae</taxon>
        <taxon>Tribonematales</taxon>
        <taxon>Tribonemataceae</taxon>
        <taxon>Tribonema</taxon>
    </lineage>
</organism>
<dbReference type="OrthoDB" id="2018221at2759"/>